<dbReference type="Pfam" id="PF04883">
    <property type="entry name" value="HK97-gp10_like"/>
    <property type="match status" value="1"/>
</dbReference>
<dbReference type="AlphaFoldDB" id="A0A6M3KTR9"/>
<evidence type="ECO:0000313" key="1">
    <source>
        <dbReference type="EMBL" id="QJA84855.1"/>
    </source>
</evidence>
<dbReference type="InterPro" id="IPR010064">
    <property type="entry name" value="HK97-gp10_tail"/>
</dbReference>
<organism evidence="1">
    <name type="scientific">viral metagenome</name>
    <dbReference type="NCBI Taxonomy" id="1070528"/>
    <lineage>
        <taxon>unclassified sequences</taxon>
        <taxon>metagenomes</taxon>
        <taxon>organismal metagenomes</taxon>
    </lineage>
</organism>
<name>A0A6M3KTR9_9ZZZZ</name>
<protein>
    <submittedName>
        <fullName evidence="1">Putative tail protein</fullName>
    </submittedName>
</protein>
<accession>A0A6M3KTR9</accession>
<proteinExistence type="predicted"/>
<dbReference type="EMBL" id="MT142537">
    <property type="protein sequence ID" value="QJA84855.1"/>
    <property type="molecule type" value="Genomic_DNA"/>
</dbReference>
<reference evidence="1" key="1">
    <citation type="submission" date="2020-03" db="EMBL/GenBank/DDBJ databases">
        <title>The deep terrestrial virosphere.</title>
        <authorList>
            <person name="Holmfeldt K."/>
            <person name="Nilsson E."/>
            <person name="Simone D."/>
            <person name="Lopez-Fernandez M."/>
            <person name="Wu X."/>
            <person name="de Brujin I."/>
            <person name="Lundin D."/>
            <person name="Andersson A."/>
            <person name="Bertilsson S."/>
            <person name="Dopson M."/>
        </authorList>
    </citation>
    <scope>NUCLEOTIDE SEQUENCE</scope>
    <source>
        <strain evidence="1">MM415B02340</strain>
    </source>
</reference>
<sequence>MASSSVTIKSYRKERESEILNSLQKGLEKAGLIVERQAKINVSQSSGHPRVQTGRLRSSITHEVEQGQVSIGTNVYYGKYLEFGTVNHPPYPWLYPAVESEKSKIIEALKGKFTIE</sequence>
<gene>
    <name evidence="1" type="ORF">MM415B02340_0015</name>
</gene>